<feature type="domain" description="Rieske" evidence="6">
    <location>
        <begin position="6"/>
        <end position="100"/>
    </location>
</feature>
<evidence type="ECO:0000256" key="2">
    <source>
        <dbReference type="ARBA" id="ARBA00022723"/>
    </source>
</evidence>
<organism evidence="7">
    <name type="scientific">marine metagenome</name>
    <dbReference type="NCBI Taxonomy" id="408172"/>
    <lineage>
        <taxon>unclassified sequences</taxon>
        <taxon>metagenomes</taxon>
        <taxon>ecological metagenomes</taxon>
    </lineage>
</organism>
<keyword evidence="2" id="KW-0479">Metal-binding</keyword>
<dbReference type="GO" id="GO:0046872">
    <property type="term" value="F:metal ion binding"/>
    <property type="evidence" value="ECO:0007669"/>
    <property type="project" value="UniProtKB-KW"/>
</dbReference>
<sequence length="103" mass="11188">MAENYVKVAVTSDLKPGDVTMTKVGNVEVLIANLDGEFYAIDNYCPHEGWALHEGILEDDCIECPGHSHFYSVKTGQRTGVPSEMAATFALKIEGDDILVDIG</sequence>
<reference evidence="7" key="1">
    <citation type="submission" date="2018-05" db="EMBL/GenBank/DDBJ databases">
        <authorList>
            <person name="Lanie J.A."/>
            <person name="Ng W.-L."/>
            <person name="Kazmierczak K.M."/>
            <person name="Andrzejewski T.M."/>
            <person name="Davidsen T.M."/>
            <person name="Wayne K.J."/>
            <person name="Tettelin H."/>
            <person name="Glass J.I."/>
            <person name="Rusch D."/>
            <person name="Podicherti R."/>
            <person name="Tsui H.-C.T."/>
            <person name="Winkler M.E."/>
        </authorList>
    </citation>
    <scope>NUCLEOTIDE SEQUENCE</scope>
</reference>
<dbReference type="EMBL" id="UINC01147122">
    <property type="protein sequence ID" value="SVD38262.1"/>
    <property type="molecule type" value="Genomic_DNA"/>
</dbReference>
<evidence type="ECO:0000256" key="1">
    <source>
        <dbReference type="ARBA" id="ARBA00022714"/>
    </source>
</evidence>
<dbReference type="PANTHER" id="PTHR21496">
    <property type="entry name" value="FERREDOXIN-RELATED"/>
    <property type="match status" value="1"/>
</dbReference>
<dbReference type="SUPFAM" id="SSF50022">
    <property type="entry name" value="ISP domain"/>
    <property type="match status" value="1"/>
</dbReference>
<evidence type="ECO:0000313" key="7">
    <source>
        <dbReference type="EMBL" id="SVD38262.1"/>
    </source>
</evidence>
<proteinExistence type="predicted"/>
<keyword evidence="4" id="KW-0411">Iron-sulfur</keyword>
<gene>
    <name evidence="7" type="ORF">METZ01_LOCUS391116</name>
</gene>
<dbReference type="InterPro" id="IPR036922">
    <property type="entry name" value="Rieske_2Fe-2S_sf"/>
</dbReference>
<dbReference type="GO" id="GO:0051537">
    <property type="term" value="F:2 iron, 2 sulfur cluster binding"/>
    <property type="evidence" value="ECO:0007669"/>
    <property type="project" value="UniProtKB-KW"/>
</dbReference>
<dbReference type="PANTHER" id="PTHR21496:SF0">
    <property type="entry name" value="RIESKE DOMAIN-CONTAINING PROTEIN"/>
    <property type="match status" value="1"/>
</dbReference>
<keyword evidence="1" id="KW-0001">2Fe-2S</keyword>
<keyword evidence="3" id="KW-0408">Iron</keyword>
<dbReference type="Pfam" id="PF00355">
    <property type="entry name" value="Rieske"/>
    <property type="match status" value="1"/>
</dbReference>
<dbReference type="InterPro" id="IPR017941">
    <property type="entry name" value="Rieske_2Fe-2S"/>
</dbReference>
<dbReference type="Gene3D" id="2.102.10.10">
    <property type="entry name" value="Rieske [2Fe-2S] iron-sulphur domain"/>
    <property type="match status" value="1"/>
</dbReference>
<dbReference type="AlphaFoldDB" id="A0A382UVH4"/>
<evidence type="ECO:0000256" key="4">
    <source>
        <dbReference type="ARBA" id="ARBA00023014"/>
    </source>
</evidence>
<protein>
    <recommendedName>
        <fullName evidence="6">Rieske domain-containing protein</fullName>
    </recommendedName>
</protein>
<dbReference type="PROSITE" id="PS51296">
    <property type="entry name" value="RIESKE"/>
    <property type="match status" value="1"/>
</dbReference>
<evidence type="ECO:0000256" key="3">
    <source>
        <dbReference type="ARBA" id="ARBA00023004"/>
    </source>
</evidence>
<name>A0A382UVH4_9ZZZZ</name>
<evidence type="ECO:0000259" key="6">
    <source>
        <dbReference type="PROSITE" id="PS51296"/>
    </source>
</evidence>
<accession>A0A382UVH4</accession>
<comment type="cofactor">
    <cofactor evidence="5">
        <name>[2Fe-2S] cluster</name>
        <dbReference type="ChEBI" id="CHEBI:190135"/>
    </cofactor>
</comment>
<evidence type="ECO:0000256" key="5">
    <source>
        <dbReference type="ARBA" id="ARBA00034078"/>
    </source>
</evidence>